<evidence type="ECO:0000256" key="5">
    <source>
        <dbReference type="SAM" id="Phobius"/>
    </source>
</evidence>
<accession>A0A348HGG4</accession>
<evidence type="ECO:0000313" key="8">
    <source>
        <dbReference type="Proteomes" id="UP000267342"/>
    </source>
</evidence>
<dbReference type="AlphaFoldDB" id="A0A348HGG4"/>
<dbReference type="KEGG" id="zpl:ZBT109_1970"/>
<evidence type="ECO:0000256" key="2">
    <source>
        <dbReference type="ARBA" id="ARBA00022692"/>
    </source>
</evidence>
<dbReference type="OrthoDB" id="9816361at2"/>
<evidence type="ECO:0000256" key="4">
    <source>
        <dbReference type="ARBA" id="ARBA00023136"/>
    </source>
</evidence>
<name>A0A348HGG4_9GAMM</name>
<proteinExistence type="predicted"/>
<evidence type="ECO:0000256" key="3">
    <source>
        <dbReference type="ARBA" id="ARBA00022989"/>
    </source>
</evidence>
<organism evidence="7 8">
    <name type="scientific">Zymobacter palmae</name>
    <dbReference type="NCBI Taxonomy" id="33074"/>
    <lineage>
        <taxon>Bacteria</taxon>
        <taxon>Pseudomonadati</taxon>
        <taxon>Pseudomonadota</taxon>
        <taxon>Gammaproteobacteria</taxon>
        <taxon>Oceanospirillales</taxon>
        <taxon>Halomonadaceae</taxon>
        <taxon>Zymobacter group</taxon>
        <taxon>Zymobacter</taxon>
    </lineage>
</organism>
<dbReference type="Proteomes" id="UP000267342">
    <property type="component" value="Chromosome"/>
</dbReference>
<keyword evidence="4 5" id="KW-0472">Membrane</keyword>
<feature type="domain" description="TM2" evidence="6">
    <location>
        <begin position="32"/>
        <end position="81"/>
    </location>
</feature>
<evidence type="ECO:0000313" key="7">
    <source>
        <dbReference type="EMBL" id="BBG30716.1"/>
    </source>
</evidence>
<reference evidence="7 8" key="1">
    <citation type="submission" date="2018-09" db="EMBL/GenBank/DDBJ databases">
        <title>Zymobacter palmae IAM14233 (=T109) whole genome analysis.</title>
        <authorList>
            <person name="Yanase H."/>
        </authorList>
    </citation>
    <scope>NUCLEOTIDE SEQUENCE [LARGE SCALE GENOMIC DNA]</scope>
    <source>
        <strain evidence="7 8">IAM14233</strain>
    </source>
</reference>
<dbReference type="EMBL" id="AP018933">
    <property type="protein sequence ID" value="BBG30716.1"/>
    <property type="molecule type" value="Genomic_DNA"/>
</dbReference>
<gene>
    <name evidence="7" type="ORF">ZBT109_1970</name>
</gene>
<keyword evidence="2 5" id="KW-0812">Transmembrane</keyword>
<feature type="transmembrane region" description="Helical" evidence="5">
    <location>
        <begin position="36"/>
        <end position="55"/>
    </location>
</feature>
<keyword evidence="8" id="KW-1185">Reference proteome</keyword>
<sequence>MIYCQGCGKEMHESAQACPSCGAPSTGATTGGKSKVVAGILAIFLGAFGIHRFYLGNIGLGILYLLFFWTGIPGIVAFIEGLVFLCGDEQKFNAKYNRR</sequence>
<protein>
    <submittedName>
        <fullName evidence="7">Predicted membrane protein</fullName>
    </submittedName>
</protein>
<dbReference type="RefSeq" id="WP_038277756.1">
    <property type="nucleotide sequence ID" value="NZ_AP018933.1"/>
</dbReference>
<evidence type="ECO:0000259" key="6">
    <source>
        <dbReference type="Pfam" id="PF05154"/>
    </source>
</evidence>
<keyword evidence="3 5" id="KW-1133">Transmembrane helix</keyword>
<evidence type="ECO:0000256" key="1">
    <source>
        <dbReference type="ARBA" id="ARBA00004141"/>
    </source>
</evidence>
<feature type="transmembrane region" description="Helical" evidence="5">
    <location>
        <begin position="61"/>
        <end position="85"/>
    </location>
</feature>
<dbReference type="Pfam" id="PF05154">
    <property type="entry name" value="TM2"/>
    <property type="match status" value="1"/>
</dbReference>
<comment type="subcellular location">
    <subcellularLocation>
        <location evidence="1">Membrane</location>
        <topology evidence="1">Multi-pass membrane protein</topology>
    </subcellularLocation>
</comment>
<dbReference type="InterPro" id="IPR007829">
    <property type="entry name" value="TM2"/>
</dbReference>
<dbReference type="GO" id="GO:0016020">
    <property type="term" value="C:membrane"/>
    <property type="evidence" value="ECO:0007669"/>
    <property type="project" value="UniProtKB-SubCell"/>
</dbReference>